<feature type="non-terminal residue" evidence="1">
    <location>
        <position position="77"/>
    </location>
</feature>
<evidence type="ECO:0000313" key="2">
    <source>
        <dbReference type="Proteomes" id="UP000176005"/>
    </source>
</evidence>
<dbReference type="AlphaFoldDB" id="A0A1E7L3I7"/>
<evidence type="ECO:0000313" key="1">
    <source>
        <dbReference type="EMBL" id="OEV10593.1"/>
    </source>
</evidence>
<keyword evidence="2" id="KW-1185">Reference proteome</keyword>
<proteinExistence type="predicted"/>
<dbReference type="Proteomes" id="UP000176005">
    <property type="component" value="Unassembled WGS sequence"/>
</dbReference>
<organism evidence="1 2">
    <name type="scientific">Streptomyces nanshensis</name>
    <dbReference type="NCBI Taxonomy" id="518642"/>
    <lineage>
        <taxon>Bacteria</taxon>
        <taxon>Bacillati</taxon>
        <taxon>Actinomycetota</taxon>
        <taxon>Actinomycetes</taxon>
        <taxon>Kitasatosporales</taxon>
        <taxon>Streptomycetaceae</taxon>
        <taxon>Streptomyces</taxon>
    </lineage>
</organism>
<reference evidence="1 2" key="1">
    <citation type="journal article" date="2016" name="Front. Microbiol.">
        <title>Comparative Genomics Analysis of Streptomyces Species Reveals Their Adaptation to the Marine Environment and Their Diversity at the Genomic Level.</title>
        <authorList>
            <person name="Tian X."/>
            <person name="Zhang Z."/>
            <person name="Yang T."/>
            <person name="Chen M."/>
            <person name="Li J."/>
            <person name="Chen F."/>
            <person name="Yang J."/>
            <person name="Li W."/>
            <person name="Zhang B."/>
            <person name="Zhang Z."/>
            <person name="Wu J."/>
            <person name="Zhang C."/>
            <person name="Long L."/>
            <person name="Xiao J."/>
        </authorList>
    </citation>
    <scope>NUCLEOTIDE SEQUENCE [LARGE SCALE GENOMIC DNA]</scope>
    <source>
        <strain evidence="1 2">SCSIO 10429</strain>
    </source>
</reference>
<evidence type="ECO:0008006" key="3">
    <source>
        <dbReference type="Google" id="ProtNLM"/>
    </source>
</evidence>
<protein>
    <recommendedName>
        <fullName evidence="3">Aminoglycoside phosphotransferase</fullName>
    </recommendedName>
</protein>
<dbReference type="EMBL" id="LJGW01000287">
    <property type="protein sequence ID" value="OEV10593.1"/>
    <property type="molecule type" value="Genomic_DNA"/>
</dbReference>
<comment type="caution">
    <text evidence="1">The sequence shown here is derived from an EMBL/GenBank/DDBJ whole genome shotgun (WGS) entry which is preliminary data.</text>
</comment>
<gene>
    <name evidence="1" type="ORF">AN218_16830</name>
</gene>
<sequence>MPTTLTLTDRLHALARDAAGHGGEPDVLADRPDGTVVGLADVVAKAHPPTTSTGERELAVRLAVAAHPRLRGILLPP</sequence>
<name>A0A1E7L3I7_9ACTN</name>
<accession>A0A1E7L3I7</accession>